<proteinExistence type="predicted"/>
<sequence length="191" mass="21383">MPVHAVRAITSYARCRPSLELTDSPEPAFKVEPTAVLRTRLDQFCKYPTPIRKTSPELRCPATYTRMSLSMEMDSPPATDEHVLSPLQYVRQGPSSILDDGRTMVTPISKHFNAGERYNPYRPKHQNLPVLPSFQTLQRSCSSSPGPDMGWSSSGSTPNQRDNDDQEWATPSPRSDEFVVSLGRTCAHMCL</sequence>
<reference evidence="2" key="1">
    <citation type="submission" date="2023-04" db="EMBL/GenBank/DDBJ databases">
        <title>Phytophthora lilii NBRC 32176.</title>
        <authorList>
            <person name="Ichikawa N."/>
            <person name="Sato H."/>
            <person name="Tonouchi N."/>
        </authorList>
    </citation>
    <scope>NUCLEOTIDE SEQUENCE</scope>
    <source>
        <strain evidence="2">NBRC 32176</strain>
    </source>
</reference>
<protein>
    <submittedName>
        <fullName evidence="2">Unnamed protein product</fullName>
    </submittedName>
</protein>
<dbReference type="OrthoDB" id="91530at2759"/>
<dbReference type="EMBL" id="BSXW01000766">
    <property type="protein sequence ID" value="GMF29274.1"/>
    <property type="molecule type" value="Genomic_DNA"/>
</dbReference>
<evidence type="ECO:0000313" key="3">
    <source>
        <dbReference type="Proteomes" id="UP001165083"/>
    </source>
</evidence>
<evidence type="ECO:0000313" key="2">
    <source>
        <dbReference type="EMBL" id="GMF29274.1"/>
    </source>
</evidence>
<gene>
    <name evidence="2" type="ORF">Plil01_001240600</name>
</gene>
<dbReference type="Proteomes" id="UP001165083">
    <property type="component" value="Unassembled WGS sequence"/>
</dbReference>
<name>A0A9W6UC86_9STRA</name>
<keyword evidence="3" id="KW-1185">Reference proteome</keyword>
<evidence type="ECO:0000256" key="1">
    <source>
        <dbReference type="SAM" id="MobiDB-lite"/>
    </source>
</evidence>
<organism evidence="2 3">
    <name type="scientific">Phytophthora lilii</name>
    <dbReference type="NCBI Taxonomy" id="2077276"/>
    <lineage>
        <taxon>Eukaryota</taxon>
        <taxon>Sar</taxon>
        <taxon>Stramenopiles</taxon>
        <taxon>Oomycota</taxon>
        <taxon>Peronosporomycetes</taxon>
        <taxon>Peronosporales</taxon>
        <taxon>Peronosporaceae</taxon>
        <taxon>Phytophthora</taxon>
    </lineage>
</organism>
<feature type="compositionally biased region" description="Polar residues" evidence="1">
    <location>
        <begin position="138"/>
        <end position="160"/>
    </location>
</feature>
<comment type="caution">
    <text evidence="2">The sequence shown here is derived from an EMBL/GenBank/DDBJ whole genome shotgun (WGS) entry which is preliminary data.</text>
</comment>
<accession>A0A9W6UC86</accession>
<feature type="region of interest" description="Disordered" evidence="1">
    <location>
        <begin position="138"/>
        <end position="175"/>
    </location>
</feature>
<dbReference type="AlphaFoldDB" id="A0A9W6UC86"/>